<evidence type="ECO:0000256" key="3">
    <source>
        <dbReference type="ARBA" id="ARBA00022801"/>
    </source>
</evidence>
<reference evidence="8 9" key="1">
    <citation type="submission" date="2018-12" db="EMBL/GenBank/DDBJ databases">
        <authorList>
            <consortium name="Pathogen Informatics"/>
        </authorList>
    </citation>
    <scope>NUCLEOTIDE SEQUENCE [LARGE SCALE GENOMIC DNA]</scope>
    <source>
        <strain evidence="8 9">NCTC10485</strain>
    </source>
</reference>
<organism evidence="8 9">
    <name type="scientific">Mycolicibacterium chitae</name>
    <name type="common">Mycobacterium chitae</name>
    <dbReference type="NCBI Taxonomy" id="1792"/>
    <lineage>
        <taxon>Bacteria</taxon>
        <taxon>Bacillati</taxon>
        <taxon>Actinomycetota</taxon>
        <taxon>Actinomycetes</taxon>
        <taxon>Mycobacteriales</taxon>
        <taxon>Mycobacteriaceae</taxon>
        <taxon>Mycolicibacterium</taxon>
    </lineage>
</organism>
<protein>
    <submittedName>
        <fullName evidence="8">Cell wall-associated hydrolase, invasion-associated protein</fullName>
        <ecNumber evidence="8">3.4.-.-</ecNumber>
    </submittedName>
</protein>
<dbReference type="EMBL" id="LR134355">
    <property type="protein sequence ID" value="VEG47657.1"/>
    <property type="molecule type" value="Genomic_DNA"/>
</dbReference>
<evidence type="ECO:0000256" key="5">
    <source>
        <dbReference type="SAM" id="Coils"/>
    </source>
</evidence>
<dbReference type="AlphaFoldDB" id="A0A3S4RMA5"/>
<feature type="coiled-coil region" evidence="5">
    <location>
        <begin position="44"/>
        <end position="71"/>
    </location>
</feature>
<dbReference type="Gene3D" id="3.90.1720.10">
    <property type="entry name" value="endopeptidase domain like (from Nostoc punctiforme)"/>
    <property type="match status" value="1"/>
</dbReference>
<evidence type="ECO:0000256" key="1">
    <source>
        <dbReference type="ARBA" id="ARBA00007074"/>
    </source>
</evidence>
<accession>A0A3S4RMA5</accession>
<evidence type="ECO:0000256" key="6">
    <source>
        <dbReference type="SAM" id="MobiDB-lite"/>
    </source>
</evidence>
<keyword evidence="3 8" id="KW-0378">Hydrolase</keyword>
<evidence type="ECO:0000313" key="9">
    <source>
        <dbReference type="Proteomes" id="UP000282551"/>
    </source>
</evidence>
<dbReference type="InterPro" id="IPR000064">
    <property type="entry name" value="NLP_P60_dom"/>
</dbReference>
<dbReference type="SUPFAM" id="SSF54001">
    <property type="entry name" value="Cysteine proteinases"/>
    <property type="match status" value="1"/>
</dbReference>
<dbReference type="Pfam" id="PF00877">
    <property type="entry name" value="NLPC_P60"/>
    <property type="match status" value="1"/>
</dbReference>
<feature type="domain" description="NlpC/P60" evidence="7">
    <location>
        <begin position="265"/>
        <end position="380"/>
    </location>
</feature>
<dbReference type="PANTHER" id="PTHR47359">
    <property type="entry name" value="PEPTIDOGLYCAN DL-ENDOPEPTIDASE CWLO"/>
    <property type="match status" value="1"/>
</dbReference>
<gene>
    <name evidence="8" type="ORF">NCTC10485_01940</name>
</gene>
<dbReference type="RefSeq" id="WP_235666423.1">
    <property type="nucleotide sequence ID" value="NZ_AP022604.1"/>
</dbReference>
<keyword evidence="4" id="KW-0788">Thiol protease</keyword>
<feature type="region of interest" description="Disordered" evidence="6">
    <location>
        <begin position="219"/>
        <end position="264"/>
    </location>
</feature>
<dbReference type="EC" id="3.4.-.-" evidence="8"/>
<name>A0A3S4RMA5_MYCCI</name>
<keyword evidence="9" id="KW-1185">Reference proteome</keyword>
<dbReference type="InterPro" id="IPR051794">
    <property type="entry name" value="PG_Endopeptidase_C40"/>
</dbReference>
<dbReference type="PROSITE" id="PS51935">
    <property type="entry name" value="NLPC_P60"/>
    <property type="match status" value="1"/>
</dbReference>
<keyword evidence="5" id="KW-0175">Coiled coil</keyword>
<dbReference type="InterPro" id="IPR038765">
    <property type="entry name" value="Papain-like_cys_pep_sf"/>
</dbReference>
<sequence>MRIDGTLWTDRIINRPLKRTAICLIAVLTVLSGAFASAVYADPQEDALAKLTELSREAEQTTEAMHAAQLDLTEKLEAQAAAEQKLAADRAAVEAARAQLSTYQAGVDKFAAATYMGGRTSGFNAILTAESPQGLIDKMAVQRVMANEMSSQMANYRSVSEQAKAAEAASVHSAAEAKTAAEQAAAVRADLQSKQSELQLKIAVVRSQYNTLTPDQRVALADPGPVPPAAAPGPEILAQGPEGIPAGDIAPPPEAAVVPAPGGGSPQGAIAVQAALTRVGSPYSWGGSGPSAFDCSGLVMWAFQQAGISLPHSSQALARGGTPVSRDQLQPGDVVNTYSDASHTSIYVGDGMVVHASTYGVPVKVVPLDGAGPFYNARRY</sequence>
<evidence type="ECO:0000256" key="4">
    <source>
        <dbReference type="ARBA" id="ARBA00022807"/>
    </source>
</evidence>
<evidence type="ECO:0000256" key="2">
    <source>
        <dbReference type="ARBA" id="ARBA00022670"/>
    </source>
</evidence>
<comment type="similarity">
    <text evidence="1">Belongs to the peptidase C40 family.</text>
</comment>
<evidence type="ECO:0000313" key="8">
    <source>
        <dbReference type="EMBL" id="VEG47657.1"/>
    </source>
</evidence>
<dbReference type="Proteomes" id="UP000282551">
    <property type="component" value="Chromosome"/>
</dbReference>
<evidence type="ECO:0000259" key="7">
    <source>
        <dbReference type="PROSITE" id="PS51935"/>
    </source>
</evidence>
<proteinExistence type="inferred from homology"/>
<dbReference type="NCBIfam" id="NF038345">
    <property type="entry name" value="wall_hydro_RipC"/>
    <property type="match status" value="1"/>
</dbReference>
<dbReference type="PANTHER" id="PTHR47359:SF3">
    <property type="entry name" value="NLP_P60 DOMAIN-CONTAINING PROTEIN-RELATED"/>
    <property type="match status" value="1"/>
</dbReference>
<dbReference type="GO" id="GO:0008234">
    <property type="term" value="F:cysteine-type peptidase activity"/>
    <property type="evidence" value="ECO:0007669"/>
    <property type="project" value="UniProtKB-KW"/>
</dbReference>
<dbReference type="GO" id="GO:0006508">
    <property type="term" value="P:proteolysis"/>
    <property type="evidence" value="ECO:0007669"/>
    <property type="project" value="UniProtKB-KW"/>
</dbReference>
<keyword evidence="2" id="KW-0645">Protease</keyword>